<keyword evidence="2" id="KW-1185">Reference proteome</keyword>
<gene>
    <name evidence="1" type="ORF">GMARGA_LOCUS3606</name>
</gene>
<name>A0ABM8W5J2_GIGMA</name>
<dbReference type="Proteomes" id="UP000789901">
    <property type="component" value="Unassembled WGS sequence"/>
</dbReference>
<dbReference type="EMBL" id="CAJVQB010001317">
    <property type="protein sequence ID" value="CAG8530682.1"/>
    <property type="molecule type" value="Genomic_DNA"/>
</dbReference>
<accession>A0ABM8W5J2</accession>
<proteinExistence type="predicted"/>
<reference evidence="1 2" key="1">
    <citation type="submission" date="2021-06" db="EMBL/GenBank/DDBJ databases">
        <authorList>
            <person name="Kallberg Y."/>
            <person name="Tangrot J."/>
            <person name="Rosling A."/>
        </authorList>
    </citation>
    <scope>NUCLEOTIDE SEQUENCE [LARGE SCALE GENOMIC DNA]</scope>
    <source>
        <strain evidence="1 2">120-4 pot B 10/14</strain>
    </source>
</reference>
<comment type="caution">
    <text evidence="1">The sequence shown here is derived from an EMBL/GenBank/DDBJ whole genome shotgun (WGS) entry which is preliminary data.</text>
</comment>
<evidence type="ECO:0000313" key="1">
    <source>
        <dbReference type="EMBL" id="CAG8530682.1"/>
    </source>
</evidence>
<evidence type="ECO:0000313" key="2">
    <source>
        <dbReference type="Proteomes" id="UP000789901"/>
    </source>
</evidence>
<protein>
    <submittedName>
        <fullName evidence="1">20017_t:CDS:1</fullName>
    </submittedName>
</protein>
<sequence length="69" mass="7760">MDDDIIESKCILNEAVDYKVRQIGQDLYEDVNKIVTSSRSRSASKSKCSLCVDDDSTDLQVTMQKLSLN</sequence>
<organism evidence="1 2">
    <name type="scientific">Gigaspora margarita</name>
    <dbReference type="NCBI Taxonomy" id="4874"/>
    <lineage>
        <taxon>Eukaryota</taxon>
        <taxon>Fungi</taxon>
        <taxon>Fungi incertae sedis</taxon>
        <taxon>Mucoromycota</taxon>
        <taxon>Glomeromycotina</taxon>
        <taxon>Glomeromycetes</taxon>
        <taxon>Diversisporales</taxon>
        <taxon>Gigasporaceae</taxon>
        <taxon>Gigaspora</taxon>
    </lineage>
</organism>